<geneLocation type="plasmid" evidence="1">
    <name>p17-15-vir-like</name>
</geneLocation>
<keyword evidence="1" id="KW-0614">Plasmid</keyword>
<dbReference type="AlphaFoldDB" id="A0A8B0ST41"/>
<sequence>MWQRVTEPLTSAYESIAGNVSRLIGSSTVEGGRFSCYNRAHQRWVTDRRSRCNKTAVDE</sequence>
<dbReference type="EMBL" id="MN956836">
    <property type="protein sequence ID" value="QTX14034.1"/>
    <property type="molecule type" value="Genomic_DNA"/>
</dbReference>
<reference evidence="1" key="1">
    <citation type="submission" date="2020-01" db="EMBL/GenBank/DDBJ databases">
        <authorList>
            <person name="Qin S."/>
        </authorList>
    </citation>
    <scope>NUCLEOTIDE SEQUENCE</scope>
    <source>
        <strain evidence="1">CVir17-16-YZ6g</strain>
        <plasmid evidence="1">p17-15-vir-like</plasmid>
    </source>
</reference>
<proteinExistence type="predicted"/>
<evidence type="ECO:0000313" key="1">
    <source>
        <dbReference type="EMBL" id="QTX14034.1"/>
    </source>
</evidence>
<organism evidence="1">
    <name type="scientific">Klebsiella pneumoniae</name>
    <dbReference type="NCBI Taxonomy" id="573"/>
    <lineage>
        <taxon>Bacteria</taxon>
        <taxon>Pseudomonadati</taxon>
        <taxon>Pseudomonadota</taxon>
        <taxon>Gammaproteobacteria</taxon>
        <taxon>Enterobacterales</taxon>
        <taxon>Enterobacteriaceae</taxon>
        <taxon>Klebsiella/Raoultella group</taxon>
        <taxon>Klebsiella</taxon>
        <taxon>Klebsiella pneumoniae complex</taxon>
    </lineage>
</organism>
<name>A0A8B0ST41_KLEPN</name>
<protein>
    <submittedName>
        <fullName evidence="1">IncF plasmid conjugative transfer protein TraN</fullName>
    </submittedName>
</protein>
<accession>A0A8B0ST41</accession>